<evidence type="ECO:0000256" key="1">
    <source>
        <dbReference type="SAM" id="MobiDB-lite"/>
    </source>
</evidence>
<gene>
    <name evidence="2" type="ORF">POM88_036007</name>
</gene>
<dbReference type="AlphaFoldDB" id="A0AAD8MC16"/>
<organism evidence="2 3">
    <name type="scientific">Heracleum sosnowskyi</name>
    <dbReference type="NCBI Taxonomy" id="360622"/>
    <lineage>
        <taxon>Eukaryota</taxon>
        <taxon>Viridiplantae</taxon>
        <taxon>Streptophyta</taxon>
        <taxon>Embryophyta</taxon>
        <taxon>Tracheophyta</taxon>
        <taxon>Spermatophyta</taxon>
        <taxon>Magnoliopsida</taxon>
        <taxon>eudicotyledons</taxon>
        <taxon>Gunneridae</taxon>
        <taxon>Pentapetalae</taxon>
        <taxon>asterids</taxon>
        <taxon>campanulids</taxon>
        <taxon>Apiales</taxon>
        <taxon>Apiaceae</taxon>
        <taxon>Apioideae</taxon>
        <taxon>apioid superclade</taxon>
        <taxon>Tordylieae</taxon>
        <taxon>Tordyliinae</taxon>
        <taxon>Heracleum</taxon>
    </lineage>
</organism>
<name>A0AAD8MC16_9APIA</name>
<feature type="region of interest" description="Disordered" evidence="1">
    <location>
        <begin position="1"/>
        <end position="100"/>
    </location>
</feature>
<feature type="compositionally biased region" description="Acidic residues" evidence="1">
    <location>
        <begin position="24"/>
        <end position="35"/>
    </location>
</feature>
<protein>
    <submittedName>
        <fullName evidence="2">Uncharacterized protein</fullName>
    </submittedName>
</protein>
<reference evidence="2" key="1">
    <citation type="submission" date="2023-02" db="EMBL/GenBank/DDBJ databases">
        <title>Genome of toxic invasive species Heracleum sosnowskyi carries increased number of genes despite the absence of recent whole-genome duplications.</title>
        <authorList>
            <person name="Schelkunov M."/>
            <person name="Shtratnikova V."/>
            <person name="Makarenko M."/>
            <person name="Klepikova A."/>
            <person name="Omelchenko D."/>
            <person name="Novikova G."/>
            <person name="Obukhova E."/>
            <person name="Bogdanov V."/>
            <person name="Penin A."/>
            <person name="Logacheva M."/>
        </authorList>
    </citation>
    <scope>NUCLEOTIDE SEQUENCE</scope>
    <source>
        <strain evidence="2">Hsosn_3</strain>
        <tissue evidence="2">Leaf</tissue>
    </source>
</reference>
<sequence>MKHLYNMIKNSHQPNAEQKKFFEGDDDDDEDDDGKDEGGDGGEGRSKKEDPKADKVKYVEDSSTKGENKEKEKEKEGKKVEDVQGGVSGSGTRKDKGKGKLIQDDFYFQDALNDEDLQVSGDEDIFDYLFNLDPAFEEELNKQQEEIRRKKDENAKVSHIISEKLQIQKAEHEEKQRLHSLQVKDWKLDIRLKKGEKWAKAKEMLTLPHKGSNNDKEFISLLQKFMKVNPDN</sequence>
<keyword evidence="3" id="KW-1185">Reference proteome</keyword>
<dbReference type="Proteomes" id="UP001237642">
    <property type="component" value="Unassembled WGS sequence"/>
</dbReference>
<accession>A0AAD8MC16</accession>
<feature type="compositionally biased region" description="Basic and acidic residues" evidence="1">
    <location>
        <begin position="36"/>
        <end position="82"/>
    </location>
</feature>
<comment type="caution">
    <text evidence="2">The sequence shown here is derived from an EMBL/GenBank/DDBJ whole genome shotgun (WGS) entry which is preliminary data.</text>
</comment>
<reference evidence="2" key="2">
    <citation type="submission" date="2023-05" db="EMBL/GenBank/DDBJ databases">
        <authorList>
            <person name="Schelkunov M.I."/>
        </authorList>
    </citation>
    <scope>NUCLEOTIDE SEQUENCE</scope>
    <source>
        <strain evidence="2">Hsosn_3</strain>
        <tissue evidence="2">Leaf</tissue>
    </source>
</reference>
<proteinExistence type="predicted"/>
<evidence type="ECO:0000313" key="3">
    <source>
        <dbReference type="Proteomes" id="UP001237642"/>
    </source>
</evidence>
<evidence type="ECO:0000313" key="2">
    <source>
        <dbReference type="EMBL" id="KAK1369915.1"/>
    </source>
</evidence>
<dbReference type="EMBL" id="JAUIZM010000008">
    <property type="protein sequence ID" value="KAK1369915.1"/>
    <property type="molecule type" value="Genomic_DNA"/>
</dbReference>